<keyword evidence="3 7" id="KW-0812">Transmembrane</keyword>
<evidence type="ECO:0000256" key="3">
    <source>
        <dbReference type="ARBA" id="ARBA00022692"/>
    </source>
</evidence>
<sequence>MSLNHHLPKKISLKPKTHHGFQFVLWLLGLLLPPLAVAVRFGIGVDFFINVFLCICGYIPCHFHNFYIQNIRNNQNRARTPKWAIKYGLVDNSNNERRAQKNLWAKRFEERNNHSTLTDQQLEAGEEGPNYDPYAESPAEIERRRNEGLWSAEDEEYYNADRAPNQKSWHYPANFEGTVGDGRSYKRKGKSSGSSGGDRWQRAARRSSVSSSTNTYPPTAATEDDIPEWGRDYGSKGRKSGKKQQKAAAKKNGGENEWARNPEFNYSNERAGAGYSNGAGAGGGGGRRRGESDASAGRGGGGRSNGNAAAAPSGNGDPNWDHQF</sequence>
<feature type="region of interest" description="Disordered" evidence="6">
    <location>
        <begin position="113"/>
        <end position="142"/>
    </location>
</feature>
<evidence type="ECO:0000313" key="8">
    <source>
        <dbReference type="EMBL" id="TYJ53941.1"/>
    </source>
</evidence>
<feature type="compositionally biased region" description="Basic residues" evidence="6">
    <location>
        <begin position="236"/>
        <end position="249"/>
    </location>
</feature>
<comment type="caution">
    <text evidence="8">The sequence shown here is derived from an EMBL/GenBank/DDBJ whole genome shotgun (WGS) entry which is preliminary data.</text>
</comment>
<feature type="transmembrane region" description="Helical" evidence="7">
    <location>
        <begin position="48"/>
        <end position="68"/>
    </location>
</feature>
<dbReference type="Proteomes" id="UP000322245">
    <property type="component" value="Unassembled WGS sequence"/>
</dbReference>
<feature type="region of interest" description="Disordered" evidence="6">
    <location>
        <begin position="161"/>
        <end position="324"/>
    </location>
</feature>
<evidence type="ECO:0000256" key="7">
    <source>
        <dbReference type="SAM" id="Phobius"/>
    </source>
</evidence>
<keyword evidence="9" id="KW-1185">Reference proteome</keyword>
<dbReference type="InterPro" id="IPR000612">
    <property type="entry name" value="PMP3"/>
</dbReference>
<comment type="subcellular location">
    <subcellularLocation>
        <location evidence="1">Membrane</location>
    </subcellularLocation>
</comment>
<evidence type="ECO:0000256" key="2">
    <source>
        <dbReference type="ARBA" id="ARBA00009530"/>
    </source>
</evidence>
<evidence type="ECO:0000313" key="9">
    <source>
        <dbReference type="Proteomes" id="UP000322245"/>
    </source>
</evidence>
<evidence type="ECO:0000256" key="6">
    <source>
        <dbReference type="SAM" id="MobiDB-lite"/>
    </source>
</evidence>
<evidence type="ECO:0000256" key="1">
    <source>
        <dbReference type="ARBA" id="ARBA00004370"/>
    </source>
</evidence>
<name>A0A5D3AUP9_9TREE</name>
<dbReference type="AlphaFoldDB" id="A0A5D3AUP9"/>
<dbReference type="EMBL" id="NIDF01000073">
    <property type="protein sequence ID" value="TYJ53941.1"/>
    <property type="molecule type" value="Genomic_DNA"/>
</dbReference>
<feature type="compositionally biased region" description="Low complexity" evidence="6">
    <location>
        <begin position="305"/>
        <end position="316"/>
    </location>
</feature>
<comment type="similarity">
    <text evidence="2">Belongs to the UPF0057 (PMP3) family.</text>
</comment>
<dbReference type="PANTHER" id="PTHR21659">
    <property type="entry name" value="HYDROPHOBIC PROTEIN RCI2 LOW TEMPERATURE AND SALT RESPONSIVE PROTEIN LTI6 -RELATED"/>
    <property type="match status" value="1"/>
</dbReference>
<reference evidence="8 9" key="1">
    <citation type="submission" date="2017-05" db="EMBL/GenBank/DDBJ databases">
        <title>The Genome Sequence of Tsuchiyaea wingfieldii DSM 27421.</title>
        <authorList>
            <person name="Cuomo C."/>
            <person name="Passer A."/>
            <person name="Billmyre B."/>
            <person name="Heitman J."/>
        </authorList>
    </citation>
    <scope>NUCLEOTIDE SEQUENCE [LARGE SCALE GENOMIC DNA]</scope>
    <source>
        <strain evidence="8 9">DSM 27421</strain>
    </source>
</reference>
<gene>
    <name evidence="8" type="ORF">B9479_005416</name>
</gene>
<proteinExistence type="inferred from homology"/>
<dbReference type="GO" id="GO:0016020">
    <property type="term" value="C:membrane"/>
    <property type="evidence" value="ECO:0007669"/>
    <property type="project" value="UniProtKB-SubCell"/>
</dbReference>
<protein>
    <submittedName>
        <fullName evidence="8">Uncharacterized protein</fullName>
    </submittedName>
</protein>
<dbReference type="Pfam" id="PF01679">
    <property type="entry name" value="Pmp3"/>
    <property type="match status" value="1"/>
</dbReference>
<accession>A0A5D3AUP9</accession>
<evidence type="ECO:0000256" key="5">
    <source>
        <dbReference type="ARBA" id="ARBA00023136"/>
    </source>
</evidence>
<organism evidence="8 9">
    <name type="scientific">Cryptococcus floricola</name>
    <dbReference type="NCBI Taxonomy" id="2591691"/>
    <lineage>
        <taxon>Eukaryota</taxon>
        <taxon>Fungi</taxon>
        <taxon>Dikarya</taxon>
        <taxon>Basidiomycota</taxon>
        <taxon>Agaricomycotina</taxon>
        <taxon>Tremellomycetes</taxon>
        <taxon>Tremellales</taxon>
        <taxon>Cryptococcaceae</taxon>
        <taxon>Cryptococcus</taxon>
    </lineage>
</organism>
<keyword evidence="4 7" id="KW-1133">Transmembrane helix</keyword>
<evidence type="ECO:0000256" key="4">
    <source>
        <dbReference type="ARBA" id="ARBA00022989"/>
    </source>
</evidence>
<dbReference type="PANTHER" id="PTHR21659:SF85">
    <property type="entry name" value="EXPRESSED PROTEIN"/>
    <property type="match status" value="1"/>
</dbReference>
<keyword evidence="5 7" id="KW-0472">Membrane</keyword>
<feature type="compositionally biased region" description="Gly residues" evidence="6">
    <location>
        <begin position="275"/>
        <end position="285"/>
    </location>
</feature>